<comment type="caution">
    <text evidence="1">The sequence shown here is derived from an EMBL/GenBank/DDBJ whole genome shotgun (WGS) entry which is preliminary data.</text>
</comment>
<gene>
    <name evidence="1" type="ORF">BN2476_680142</name>
</gene>
<dbReference type="OrthoDB" id="8478205at2"/>
<dbReference type="Proteomes" id="UP000195569">
    <property type="component" value="Unassembled WGS sequence"/>
</dbReference>
<dbReference type="RefSeq" id="WP_087738427.1">
    <property type="nucleotide sequence ID" value="NZ_CYGY02000068.1"/>
</dbReference>
<dbReference type="AlphaFoldDB" id="A0A1N7SPU5"/>
<organism evidence="1 2">
    <name type="scientific">Paraburkholderia piptadeniae</name>
    <dbReference type="NCBI Taxonomy" id="1701573"/>
    <lineage>
        <taxon>Bacteria</taxon>
        <taxon>Pseudomonadati</taxon>
        <taxon>Pseudomonadota</taxon>
        <taxon>Betaproteobacteria</taxon>
        <taxon>Burkholderiales</taxon>
        <taxon>Burkholderiaceae</taxon>
        <taxon>Paraburkholderia</taxon>
    </lineage>
</organism>
<evidence type="ECO:0000313" key="1">
    <source>
        <dbReference type="EMBL" id="SIT49443.1"/>
    </source>
</evidence>
<keyword evidence="2" id="KW-1185">Reference proteome</keyword>
<dbReference type="InterPro" id="IPR009003">
    <property type="entry name" value="Peptidase_S1_PA"/>
</dbReference>
<proteinExistence type="predicted"/>
<name>A0A1N7SPU5_9BURK</name>
<accession>A0A1N7SPU5</accession>
<protein>
    <submittedName>
        <fullName evidence="1">Serine/cysteine peptidase</fullName>
    </submittedName>
</protein>
<evidence type="ECO:0000313" key="2">
    <source>
        <dbReference type="Proteomes" id="UP000195569"/>
    </source>
</evidence>
<dbReference type="EMBL" id="CYGY02000068">
    <property type="protein sequence ID" value="SIT49443.1"/>
    <property type="molecule type" value="Genomic_DNA"/>
</dbReference>
<dbReference type="SUPFAM" id="SSF50494">
    <property type="entry name" value="Trypsin-like serine proteases"/>
    <property type="match status" value="1"/>
</dbReference>
<reference evidence="1" key="1">
    <citation type="submission" date="2016-12" db="EMBL/GenBank/DDBJ databases">
        <authorList>
            <person name="Moulin L."/>
        </authorList>
    </citation>
    <scope>NUCLEOTIDE SEQUENCE [LARGE SCALE GENOMIC DNA]</scope>
    <source>
        <strain evidence="1">STM 7183</strain>
    </source>
</reference>
<sequence>MALESIAEASLAVASDRHEKAVATLGPAVRPIYRATNLGNPDHEGSCVLVELNRSRYMVTASHVIEAGRIEYSELYVGGEKIFVRISGETWRTQAPDGVRKDPYDFAIWKLSDDVVQNLGDVVYIGSENMSFGQTSSSGHVYSIIGFPNTRNESIDREQWIASSKPWSYFSVARDGTDAARTMGVDGENHIFIGFDKYSRDSQGRKVKSISPRGVSGGAVIDLGNLGDPHSLAPDARFTPRLVAIFIEYRKTYKVTVATKLGLILKAVEAGQHR</sequence>